<keyword evidence="2" id="KW-1185">Reference proteome</keyword>
<dbReference type="EMBL" id="RCHS01001212">
    <property type="protein sequence ID" value="RMX54737.1"/>
    <property type="molecule type" value="Genomic_DNA"/>
</dbReference>
<reference evidence="1 2" key="1">
    <citation type="journal article" date="2018" name="Sci. Rep.">
        <title>Comparative analysis of the Pocillopora damicornis genome highlights role of immune system in coral evolution.</title>
        <authorList>
            <person name="Cunning R."/>
            <person name="Bay R.A."/>
            <person name="Gillette P."/>
            <person name="Baker A.C."/>
            <person name="Traylor-Knowles N."/>
        </authorList>
    </citation>
    <scope>NUCLEOTIDE SEQUENCE [LARGE SCALE GENOMIC DNA]</scope>
    <source>
        <strain evidence="1">RSMAS</strain>
        <tissue evidence="1">Whole animal</tissue>
    </source>
</reference>
<dbReference type="Proteomes" id="UP000275408">
    <property type="component" value="Unassembled WGS sequence"/>
</dbReference>
<organism evidence="1 2">
    <name type="scientific">Pocillopora damicornis</name>
    <name type="common">Cauliflower coral</name>
    <name type="synonym">Millepora damicornis</name>
    <dbReference type="NCBI Taxonomy" id="46731"/>
    <lineage>
        <taxon>Eukaryota</taxon>
        <taxon>Metazoa</taxon>
        <taxon>Cnidaria</taxon>
        <taxon>Anthozoa</taxon>
        <taxon>Hexacorallia</taxon>
        <taxon>Scleractinia</taxon>
        <taxon>Astrocoeniina</taxon>
        <taxon>Pocilloporidae</taxon>
        <taxon>Pocillopora</taxon>
    </lineage>
</organism>
<name>A0A3M6UM32_POCDA</name>
<evidence type="ECO:0000313" key="2">
    <source>
        <dbReference type="Proteomes" id="UP000275408"/>
    </source>
</evidence>
<gene>
    <name evidence="1" type="ORF">pdam_00011523</name>
</gene>
<dbReference type="AlphaFoldDB" id="A0A3M6UM32"/>
<sequence length="119" mass="13509">MAVAYKAAVVSLIEELSDDSILQQASSCEDEEFLLERQNHVRIENYFERIKPLSDFISHFRISRTTVSRLEHLLPTCPGLPHGQRNGGRHTIDLQKQVLITIWILGNPECLRSVADLGI</sequence>
<accession>A0A3M6UM32</accession>
<comment type="caution">
    <text evidence="1">The sequence shown here is derived from an EMBL/GenBank/DDBJ whole genome shotgun (WGS) entry which is preliminary data.</text>
</comment>
<proteinExistence type="predicted"/>
<protein>
    <recommendedName>
        <fullName evidence="3">Transposase Helix-turn-helix domain-containing protein</fullName>
    </recommendedName>
</protein>
<evidence type="ECO:0008006" key="3">
    <source>
        <dbReference type="Google" id="ProtNLM"/>
    </source>
</evidence>
<evidence type="ECO:0000313" key="1">
    <source>
        <dbReference type="EMBL" id="RMX54737.1"/>
    </source>
</evidence>